<keyword evidence="2" id="KW-1185">Reference proteome</keyword>
<gene>
    <name evidence="1" type="ORF">E2C01_066055</name>
</gene>
<reference evidence="1 2" key="1">
    <citation type="submission" date="2019-05" db="EMBL/GenBank/DDBJ databases">
        <title>Another draft genome of Portunus trituberculatus and its Hox gene families provides insights of decapod evolution.</title>
        <authorList>
            <person name="Jeong J.-H."/>
            <person name="Song I."/>
            <person name="Kim S."/>
            <person name="Choi T."/>
            <person name="Kim D."/>
            <person name="Ryu S."/>
            <person name="Kim W."/>
        </authorList>
    </citation>
    <scope>NUCLEOTIDE SEQUENCE [LARGE SCALE GENOMIC DNA]</scope>
    <source>
        <tissue evidence="1">Muscle</tissue>
    </source>
</reference>
<dbReference type="Proteomes" id="UP000324222">
    <property type="component" value="Unassembled WGS sequence"/>
</dbReference>
<protein>
    <submittedName>
        <fullName evidence="1">Uncharacterized protein</fullName>
    </submittedName>
</protein>
<accession>A0A5B7HPZ3</accession>
<evidence type="ECO:0000313" key="1">
    <source>
        <dbReference type="EMBL" id="MPC71769.1"/>
    </source>
</evidence>
<dbReference type="AlphaFoldDB" id="A0A5B7HPZ3"/>
<evidence type="ECO:0000313" key="2">
    <source>
        <dbReference type="Proteomes" id="UP000324222"/>
    </source>
</evidence>
<dbReference type="EMBL" id="VSRR010033538">
    <property type="protein sequence ID" value="MPC71769.1"/>
    <property type="molecule type" value="Genomic_DNA"/>
</dbReference>
<proteinExistence type="predicted"/>
<organism evidence="1 2">
    <name type="scientific">Portunus trituberculatus</name>
    <name type="common">Swimming crab</name>
    <name type="synonym">Neptunus trituberculatus</name>
    <dbReference type="NCBI Taxonomy" id="210409"/>
    <lineage>
        <taxon>Eukaryota</taxon>
        <taxon>Metazoa</taxon>
        <taxon>Ecdysozoa</taxon>
        <taxon>Arthropoda</taxon>
        <taxon>Crustacea</taxon>
        <taxon>Multicrustacea</taxon>
        <taxon>Malacostraca</taxon>
        <taxon>Eumalacostraca</taxon>
        <taxon>Eucarida</taxon>
        <taxon>Decapoda</taxon>
        <taxon>Pleocyemata</taxon>
        <taxon>Brachyura</taxon>
        <taxon>Eubrachyura</taxon>
        <taxon>Portunoidea</taxon>
        <taxon>Portunidae</taxon>
        <taxon>Portuninae</taxon>
        <taxon>Portunus</taxon>
    </lineage>
</organism>
<name>A0A5B7HPZ3_PORTR</name>
<sequence>MYPTNILLYIVPVPHFTTVPHLIPVSHHILHWYRATPYLIPVPRQCHATLHTRRAINYS</sequence>
<comment type="caution">
    <text evidence="1">The sequence shown here is derived from an EMBL/GenBank/DDBJ whole genome shotgun (WGS) entry which is preliminary data.</text>
</comment>